<evidence type="ECO:0000313" key="3">
    <source>
        <dbReference type="Proteomes" id="UP000247536"/>
    </source>
</evidence>
<feature type="transmembrane region" description="Helical" evidence="1">
    <location>
        <begin position="77"/>
        <end position="98"/>
    </location>
</feature>
<sequence>MIILPLPTVIPGQGCFGHLALLSSVAVFDYSFPMANDNRPFLLVAYPARAVPLLGVTLLTIVFAVAFGGVLTQLLGGGFGSFISFFYIALVAVSFLGLHRSFRRIVVALKPALELNEEEIVDYRTDTRIPWETIVEFEQRRDGRQTYMRFRYLDEETPERELIADVLLSGLSVSSVRLANRIREHFARIDAQDLDPGFDQEGAAEA</sequence>
<organism evidence="2 3">
    <name type="scientific">Rhizobium wuzhouense</name>
    <dbReference type="NCBI Taxonomy" id="1986026"/>
    <lineage>
        <taxon>Bacteria</taxon>
        <taxon>Pseudomonadati</taxon>
        <taxon>Pseudomonadota</taxon>
        <taxon>Alphaproteobacteria</taxon>
        <taxon>Hyphomicrobiales</taxon>
        <taxon>Rhizobiaceae</taxon>
        <taxon>Rhizobium/Agrobacterium group</taxon>
        <taxon>Rhizobium</taxon>
    </lineage>
</organism>
<evidence type="ECO:0000256" key="1">
    <source>
        <dbReference type="SAM" id="Phobius"/>
    </source>
</evidence>
<name>A0ABX5NVR2_9HYPH</name>
<proteinExistence type="predicted"/>
<dbReference type="EMBL" id="QJRY01000002">
    <property type="protein sequence ID" value="PYB75234.1"/>
    <property type="molecule type" value="Genomic_DNA"/>
</dbReference>
<feature type="transmembrane region" description="Helical" evidence="1">
    <location>
        <begin position="51"/>
        <end position="71"/>
    </location>
</feature>
<protein>
    <recommendedName>
        <fullName evidence="4">PH domain-containing protein</fullName>
    </recommendedName>
</protein>
<gene>
    <name evidence="2" type="ORF">DMY87_07210</name>
</gene>
<reference evidence="2 3" key="1">
    <citation type="submission" date="2018-06" db="EMBL/GenBank/DDBJ databases">
        <title>Rhizobium wuzhouense sp. nov., isolated from roots of Oryza officinalis.</title>
        <authorList>
            <person name="Yuan T."/>
        </authorList>
    </citation>
    <scope>NUCLEOTIDE SEQUENCE [LARGE SCALE GENOMIC DNA]</scope>
    <source>
        <strain evidence="2 3">W44</strain>
    </source>
</reference>
<keyword evidence="3" id="KW-1185">Reference proteome</keyword>
<dbReference type="Proteomes" id="UP000247536">
    <property type="component" value="Unassembled WGS sequence"/>
</dbReference>
<comment type="caution">
    <text evidence="2">The sequence shown here is derived from an EMBL/GenBank/DDBJ whole genome shotgun (WGS) entry which is preliminary data.</text>
</comment>
<keyword evidence="1" id="KW-0812">Transmembrane</keyword>
<evidence type="ECO:0008006" key="4">
    <source>
        <dbReference type="Google" id="ProtNLM"/>
    </source>
</evidence>
<keyword evidence="1" id="KW-0472">Membrane</keyword>
<evidence type="ECO:0000313" key="2">
    <source>
        <dbReference type="EMBL" id="PYB75234.1"/>
    </source>
</evidence>
<feature type="transmembrane region" description="Helical" evidence="1">
    <location>
        <begin position="6"/>
        <end position="30"/>
    </location>
</feature>
<keyword evidence="1" id="KW-1133">Transmembrane helix</keyword>
<accession>A0ABX5NVR2</accession>